<feature type="region of interest" description="Disordered" evidence="1">
    <location>
        <begin position="99"/>
        <end position="135"/>
    </location>
</feature>
<keyword evidence="3" id="KW-1185">Reference proteome</keyword>
<dbReference type="Proteomes" id="UP001189429">
    <property type="component" value="Unassembled WGS sequence"/>
</dbReference>
<evidence type="ECO:0000313" key="3">
    <source>
        <dbReference type="Proteomes" id="UP001189429"/>
    </source>
</evidence>
<evidence type="ECO:0000313" key="2">
    <source>
        <dbReference type="EMBL" id="CAK0825259.1"/>
    </source>
</evidence>
<comment type="caution">
    <text evidence="2">The sequence shown here is derived from an EMBL/GenBank/DDBJ whole genome shotgun (WGS) entry which is preliminary data.</text>
</comment>
<evidence type="ECO:0000256" key="1">
    <source>
        <dbReference type="SAM" id="MobiDB-lite"/>
    </source>
</evidence>
<protein>
    <submittedName>
        <fullName evidence="2">Uncharacterized protein</fullName>
    </submittedName>
</protein>
<feature type="compositionally biased region" description="Basic and acidic residues" evidence="1">
    <location>
        <begin position="20"/>
        <end position="39"/>
    </location>
</feature>
<accession>A0ABN9S172</accession>
<organism evidence="2 3">
    <name type="scientific">Prorocentrum cordatum</name>
    <dbReference type="NCBI Taxonomy" id="2364126"/>
    <lineage>
        <taxon>Eukaryota</taxon>
        <taxon>Sar</taxon>
        <taxon>Alveolata</taxon>
        <taxon>Dinophyceae</taxon>
        <taxon>Prorocentrales</taxon>
        <taxon>Prorocentraceae</taxon>
        <taxon>Prorocentrum</taxon>
    </lineage>
</organism>
<gene>
    <name evidence="2" type="ORF">PCOR1329_LOCUS25425</name>
</gene>
<feature type="region of interest" description="Disordered" evidence="1">
    <location>
        <begin position="18"/>
        <end position="39"/>
    </location>
</feature>
<reference evidence="2" key="1">
    <citation type="submission" date="2023-10" db="EMBL/GenBank/DDBJ databases">
        <authorList>
            <person name="Chen Y."/>
            <person name="Shah S."/>
            <person name="Dougan E. K."/>
            <person name="Thang M."/>
            <person name="Chan C."/>
        </authorList>
    </citation>
    <scope>NUCLEOTIDE SEQUENCE [LARGE SCALE GENOMIC DNA]</scope>
</reference>
<dbReference type="EMBL" id="CAUYUJ010008890">
    <property type="protein sequence ID" value="CAK0825259.1"/>
    <property type="molecule type" value="Genomic_DNA"/>
</dbReference>
<name>A0ABN9S172_9DINO</name>
<sequence>MKPPRSCMNELRANPEELGDPVRRCKTKRSDGHDKEVNDDAKIAALETTDPEGLELHLAVDKTKLDEIDEMMKNTRSFLNSRRSQGACKTKPKKDRAGVFSLCQSGHGSGKHERSGGQGPGRHGGPEKVGPLFQSCSSWKPEAQAAAAVGQDRLRCGCCPSGGRKPRLDSLKLA</sequence>
<proteinExistence type="predicted"/>